<sequence length="58" mass="6455">MRVIDFFVFTDIHLCLAWAACGECALSILHISSLYPTVSSKGKSPEDGMEHTHNHQLP</sequence>
<evidence type="ECO:0000256" key="1">
    <source>
        <dbReference type="SAM" id="MobiDB-lite"/>
    </source>
</evidence>
<gene>
    <name evidence="2" type="primary">ORF157709</name>
</gene>
<dbReference type="AlphaFoldDB" id="A0A0B7B2R2"/>
<accession>A0A0B7B2R2</accession>
<evidence type="ECO:0000313" key="2">
    <source>
        <dbReference type="EMBL" id="CEK87157.1"/>
    </source>
</evidence>
<name>A0A0B7B2R2_9EUPU</name>
<proteinExistence type="predicted"/>
<dbReference type="EMBL" id="HACG01040292">
    <property type="protein sequence ID" value="CEK87157.1"/>
    <property type="molecule type" value="Transcribed_RNA"/>
</dbReference>
<feature type="region of interest" description="Disordered" evidence="1">
    <location>
        <begin position="37"/>
        <end position="58"/>
    </location>
</feature>
<feature type="compositionally biased region" description="Basic and acidic residues" evidence="1">
    <location>
        <begin position="43"/>
        <end position="58"/>
    </location>
</feature>
<reference evidence="2" key="1">
    <citation type="submission" date="2014-12" db="EMBL/GenBank/DDBJ databases">
        <title>Insight into the proteome of Arion vulgaris.</title>
        <authorList>
            <person name="Aradska J."/>
            <person name="Bulat T."/>
            <person name="Smidak R."/>
            <person name="Sarate P."/>
            <person name="Gangsoo J."/>
            <person name="Sialana F."/>
            <person name="Bilban M."/>
            <person name="Lubec G."/>
        </authorList>
    </citation>
    <scope>NUCLEOTIDE SEQUENCE</scope>
    <source>
        <tissue evidence="2">Skin</tissue>
    </source>
</reference>
<organism evidence="2">
    <name type="scientific">Arion vulgaris</name>
    <dbReference type="NCBI Taxonomy" id="1028688"/>
    <lineage>
        <taxon>Eukaryota</taxon>
        <taxon>Metazoa</taxon>
        <taxon>Spiralia</taxon>
        <taxon>Lophotrochozoa</taxon>
        <taxon>Mollusca</taxon>
        <taxon>Gastropoda</taxon>
        <taxon>Heterobranchia</taxon>
        <taxon>Euthyneura</taxon>
        <taxon>Panpulmonata</taxon>
        <taxon>Eupulmonata</taxon>
        <taxon>Stylommatophora</taxon>
        <taxon>Helicina</taxon>
        <taxon>Arionoidea</taxon>
        <taxon>Arionidae</taxon>
        <taxon>Arion</taxon>
    </lineage>
</organism>
<protein>
    <submittedName>
        <fullName evidence="2">Uncharacterized protein</fullName>
    </submittedName>
</protein>